<organism evidence="2 3">
    <name type="scientific">Colletotrichum abscissum</name>
    <dbReference type="NCBI Taxonomy" id="1671311"/>
    <lineage>
        <taxon>Eukaryota</taxon>
        <taxon>Fungi</taxon>
        <taxon>Dikarya</taxon>
        <taxon>Ascomycota</taxon>
        <taxon>Pezizomycotina</taxon>
        <taxon>Sordariomycetes</taxon>
        <taxon>Hypocreomycetidae</taxon>
        <taxon>Glomerellales</taxon>
        <taxon>Glomerellaceae</taxon>
        <taxon>Colletotrichum</taxon>
        <taxon>Colletotrichum acutatum species complex</taxon>
    </lineage>
</organism>
<reference evidence="2" key="1">
    <citation type="submission" date="2019-01" db="EMBL/GenBank/DDBJ databases">
        <title>Colletotrichum abscissum LGMF1257.</title>
        <authorList>
            <person name="Baroncelli R."/>
        </authorList>
    </citation>
    <scope>NUCLEOTIDE SEQUENCE</scope>
    <source>
        <strain evidence="2">Ca142</strain>
    </source>
</reference>
<keyword evidence="3" id="KW-1185">Reference proteome</keyword>
<dbReference type="AlphaFoldDB" id="A0A9P9X4F6"/>
<dbReference type="EMBL" id="SDAQ01000128">
    <property type="protein sequence ID" value="KAI3535975.1"/>
    <property type="molecule type" value="Genomic_DNA"/>
</dbReference>
<accession>A0A9P9X4F6</accession>
<name>A0A9P9X4F6_9PEZI</name>
<comment type="caution">
    <text evidence="2">The sequence shown here is derived from an EMBL/GenBank/DDBJ whole genome shotgun (WGS) entry which is preliminary data.</text>
</comment>
<protein>
    <submittedName>
        <fullName evidence="2">Uncharacterized protein</fullName>
    </submittedName>
</protein>
<gene>
    <name evidence="2" type="ORF">CABS02_12720</name>
</gene>
<proteinExistence type="predicted"/>
<feature type="region of interest" description="Disordered" evidence="1">
    <location>
        <begin position="1"/>
        <end position="26"/>
    </location>
</feature>
<dbReference type="Proteomes" id="UP001056436">
    <property type="component" value="Unassembled WGS sequence"/>
</dbReference>
<evidence type="ECO:0000313" key="3">
    <source>
        <dbReference type="Proteomes" id="UP001056436"/>
    </source>
</evidence>
<evidence type="ECO:0000256" key="1">
    <source>
        <dbReference type="SAM" id="MobiDB-lite"/>
    </source>
</evidence>
<evidence type="ECO:0000313" key="2">
    <source>
        <dbReference type="EMBL" id="KAI3535975.1"/>
    </source>
</evidence>
<sequence length="74" mass="8059">MTQGSPEHMDLQPERTMAPPLAWKPEAKTPVSAQLVSLSVDSAMTSWTSQTCPPTGDTDTTRIQLELDHHAAQT</sequence>